<sequence length="361" mass="37975">MAGVAVYVRASWVVIAVVIAILLEPRVEHVQPGLGAWKYVAGFVFAGLLYSSILLHEMSHAVVAQRVGLRVRSISLHFLGGSTEIEGESRTAAEEFKIAVVGPLTSFAVGLAALGLLFLDPSGLTRLALEGIAGANLVIGVLNLVPGLPLDGGRVLKSAVWQVSGNMHRGTIVAAWGGRVVGLLALLWPFVAERITGVEQSTYSYLFAFMIAAFLWTGATASMMNARLRIRLPSLQARRLARRAVAVPDDLSVSEAVRRAQEAAAGGIVAQAGSGALVSIVNEAALLALPEDRRPWVPVSSVARTLTDGLVLPADLGGEDLIRAMSRTPAAEYVLVEPDGSLYGLLVTADVDEAFEAGAGR</sequence>
<evidence type="ECO:0000256" key="15">
    <source>
        <dbReference type="PIRSR" id="PIRSR006404-1"/>
    </source>
</evidence>
<dbReference type="EMBL" id="RJSE01000002">
    <property type="protein sequence ID" value="RNL65772.1"/>
    <property type="molecule type" value="Genomic_DNA"/>
</dbReference>
<keyword evidence="19" id="KW-1185">Reference proteome</keyword>
<feature type="transmembrane region" description="Helical" evidence="14">
    <location>
        <begin position="131"/>
        <end position="150"/>
    </location>
</feature>
<keyword evidence="3 14" id="KW-1003">Cell membrane</keyword>
<dbReference type="PIRSF" id="PIRSF006404">
    <property type="entry name" value="UCP006404_Pept_M50_CBS"/>
    <property type="match status" value="1"/>
</dbReference>
<dbReference type="PANTHER" id="PTHR39188">
    <property type="entry name" value="MEMBRANE-ASSOCIATED ZINC METALLOPROTEASE M50B"/>
    <property type="match status" value="1"/>
</dbReference>
<dbReference type="InterPro" id="IPR046342">
    <property type="entry name" value="CBS_dom_sf"/>
</dbReference>
<feature type="binding site" evidence="16">
    <location>
        <position position="151"/>
    </location>
    <ligand>
        <name>Zn(2+)</name>
        <dbReference type="ChEBI" id="CHEBI:29105"/>
        <note>catalytic</note>
    </ligand>
</feature>
<evidence type="ECO:0000313" key="18">
    <source>
        <dbReference type="EMBL" id="RNL65772.1"/>
    </source>
</evidence>
<evidence type="ECO:0000256" key="4">
    <source>
        <dbReference type="ARBA" id="ARBA00022670"/>
    </source>
</evidence>
<keyword evidence="11 14" id="KW-0482">Metalloprotease</keyword>
<evidence type="ECO:0000256" key="13">
    <source>
        <dbReference type="ARBA" id="ARBA00023136"/>
    </source>
</evidence>
<keyword evidence="8 14" id="KW-0378">Hydrolase</keyword>
<dbReference type="OrthoDB" id="9781963at2"/>
<feature type="transmembrane region" description="Helical" evidence="14">
    <location>
        <begin position="36"/>
        <end position="56"/>
    </location>
</feature>
<evidence type="ECO:0000256" key="6">
    <source>
        <dbReference type="ARBA" id="ARBA00022723"/>
    </source>
</evidence>
<feature type="domain" description="Peptidase M50" evidence="17">
    <location>
        <begin position="45"/>
        <end position="118"/>
    </location>
</feature>
<comment type="subcellular location">
    <subcellularLocation>
        <location evidence="1 14">Cell membrane</location>
        <topology evidence="1 14">Multi-pass membrane protein</topology>
    </subcellularLocation>
</comment>
<dbReference type="InterPro" id="IPR008915">
    <property type="entry name" value="Peptidase_M50"/>
</dbReference>
<evidence type="ECO:0000256" key="8">
    <source>
        <dbReference type="ARBA" id="ARBA00022801"/>
    </source>
</evidence>
<dbReference type="GO" id="GO:0046872">
    <property type="term" value="F:metal ion binding"/>
    <property type="evidence" value="ECO:0007669"/>
    <property type="project" value="UniProtKB-UniRule"/>
</dbReference>
<feature type="transmembrane region" description="Helical" evidence="14">
    <location>
        <begin position="7"/>
        <end position="24"/>
    </location>
</feature>
<evidence type="ECO:0000256" key="16">
    <source>
        <dbReference type="PIRSR" id="PIRSR006404-2"/>
    </source>
</evidence>
<evidence type="ECO:0000256" key="9">
    <source>
        <dbReference type="ARBA" id="ARBA00022833"/>
    </source>
</evidence>
<accession>A0A3N0CQL8</accession>
<keyword evidence="13 14" id="KW-0472">Membrane</keyword>
<feature type="binding site" evidence="16">
    <location>
        <position position="60"/>
    </location>
    <ligand>
        <name>Zn(2+)</name>
        <dbReference type="ChEBI" id="CHEBI:29105"/>
        <note>catalytic</note>
    </ligand>
</feature>
<dbReference type="GO" id="GO:0006508">
    <property type="term" value="P:proteolysis"/>
    <property type="evidence" value="ECO:0007669"/>
    <property type="project" value="UniProtKB-KW"/>
</dbReference>
<evidence type="ECO:0000256" key="10">
    <source>
        <dbReference type="ARBA" id="ARBA00022989"/>
    </source>
</evidence>
<evidence type="ECO:0000256" key="2">
    <source>
        <dbReference type="ARBA" id="ARBA00007931"/>
    </source>
</evidence>
<evidence type="ECO:0000256" key="5">
    <source>
        <dbReference type="ARBA" id="ARBA00022692"/>
    </source>
</evidence>
<comment type="similarity">
    <text evidence="2 14">Belongs to the peptidase M50B family.</text>
</comment>
<feature type="transmembrane region" description="Helical" evidence="14">
    <location>
        <begin position="98"/>
        <end position="119"/>
    </location>
</feature>
<protein>
    <recommendedName>
        <fullName evidence="14">Zinc metalloprotease</fullName>
    </recommendedName>
</protein>
<dbReference type="Pfam" id="PF02163">
    <property type="entry name" value="Peptidase_M50"/>
    <property type="match status" value="2"/>
</dbReference>
<reference evidence="18 19" key="1">
    <citation type="submission" date="2018-11" db="EMBL/GenBank/DDBJ databases">
        <authorList>
            <person name="Li F."/>
        </authorList>
    </citation>
    <scope>NUCLEOTIDE SEQUENCE [LARGE SCALE GENOMIC DNA]</scope>
    <source>
        <strain evidence="18 19">Gsoil 097</strain>
    </source>
</reference>
<proteinExistence type="inferred from homology"/>
<dbReference type="GO" id="GO:0005886">
    <property type="term" value="C:plasma membrane"/>
    <property type="evidence" value="ECO:0007669"/>
    <property type="project" value="UniProtKB-SubCell"/>
</dbReference>
<keyword evidence="5 14" id="KW-0812">Transmembrane</keyword>
<name>A0A3N0CQL8_9ACTN</name>
<evidence type="ECO:0000256" key="3">
    <source>
        <dbReference type="ARBA" id="ARBA00022475"/>
    </source>
</evidence>
<dbReference type="PANTHER" id="PTHR39188:SF3">
    <property type="entry name" value="STAGE IV SPORULATION PROTEIN FB"/>
    <property type="match status" value="1"/>
</dbReference>
<comment type="cofactor">
    <cofactor evidence="14 16">
        <name>Zn(2+)</name>
        <dbReference type="ChEBI" id="CHEBI:29105"/>
    </cofactor>
    <text evidence="14 16">Binds 1 zinc ion per subunit.</text>
</comment>
<keyword evidence="4 14" id="KW-0645">Protease</keyword>
<keyword evidence="9 14" id="KW-0862">Zinc</keyword>
<gene>
    <name evidence="18" type="ORF">EFK50_01620</name>
</gene>
<dbReference type="SUPFAM" id="SSF54631">
    <property type="entry name" value="CBS-domain pair"/>
    <property type="match status" value="1"/>
</dbReference>
<keyword evidence="10 14" id="KW-1133">Transmembrane helix</keyword>
<keyword evidence="6 14" id="KW-0479">Metal-binding</keyword>
<feature type="domain" description="Peptidase M50" evidence="17">
    <location>
        <begin position="132"/>
        <end position="170"/>
    </location>
</feature>
<evidence type="ECO:0000256" key="1">
    <source>
        <dbReference type="ARBA" id="ARBA00004651"/>
    </source>
</evidence>
<dbReference type="AlphaFoldDB" id="A0A3N0CQL8"/>
<evidence type="ECO:0000259" key="17">
    <source>
        <dbReference type="Pfam" id="PF02163"/>
    </source>
</evidence>
<feature type="active site" evidence="15">
    <location>
        <position position="57"/>
    </location>
</feature>
<feature type="binding site" evidence="16">
    <location>
        <position position="56"/>
    </location>
    <ligand>
        <name>Zn(2+)</name>
        <dbReference type="ChEBI" id="CHEBI:29105"/>
        <note>catalytic</note>
    </ligand>
</feature>
<dbReference type="GO" id="GO:0008237">
    <property type="term" value="F:metallopeptidase activity"/>
    <property type="evidence" value="ECO:0007669"/>
    <property type="project" value="UniProtKB-UniRule"/>
</dbReference>
<keyword evidence="7" id="KW-0677">Repeat</keyword>
<evidence type="ECO:0000256" key="12">
    <source>
        <dbReference type="ARBA" id="ARBA00023122"/>
    </source>
</evidence>
<dbReference type="CDD" id="cd06164">
    <property type="entry name" value="S2P-M50_SpoIVFB_CBS"/>
    <property type="match status" value="1"/>
</dbReference>
<feature type="transmembrane region" description="Helical" evidence="14">
    <location>
        <begin position="203"/>
        <end position="224"/>
    </location>
</feature>
<evidence type="ECO:0000256" key="11">
    <source>
        <dbReference type="ARBA" id="ARBA00023049"/>
    </source>
</evidence>
<organism evidence="18 19">
    <name type="scientific">Nocardioides marmoriginsengisoli</name>
    <dbReference type="NCBI Taxonomy" id="661483"/>
    <lineage>
        <taxon>Bacteria</taxon>
        <taxon>Bacillati</taxon>
        <taxon>Actinomycetota</taxon>
        <taxon>Actinomycetes</taxon>
        <taxon>Propionibacteriales</taxon>
        <taxon>Nocardioidaceae</taxon>
        <taxon>Nocardioides</taxon>
    </lineage>
</organism>
<evidence type="ECO:0000313" key="19">
    <source>
        <dbReference type="Proteomes" id="UP000267128"/>
    </source>
</evidence>
<dbReference type="InterPro" id="IPR016483">
    <property type="entry name" value="UCP006404_Pept_M50_CBS"/>
</dbReference>
<keyword evidence="12" id="KW-0129">CBS domain</keyword>
<feature type="transmembrane region" description="Helical" evidence="14">
    <location>
        <begin position="171"/>
        <end position="191"/>
    </location>
</feature>
<evidence type="ECO:0000256" key="7">
    <source>
        <dbReference type="ARBA" id="ARBA00022737"/>
    </source>
</evidence>
<dbReference type="Proteomes" id="UP000267128">
    <property type="component" value="Unassembled WGS sequence"/>
</dbReference>
<evidence type="ECO:0000256" key="14">
    <source>
        <dbReference type="PIRNR" id="PIRNR006404"/>
    </source>
</evidence>
<comment type="caution">
    <text evidence="18">The sequence shown here is derived from an EMBL/GenBank/DDBJ whole genome shotgun (WGS) entry which is preliminary data.</text>
</comment>